<evidence type="ECO:0000313" key="2">
    <source>
        <dbReference type="EMBL" id="THE11615.1"/>
    </source>
</evidence>
<comment type="caution">
    <text evidence="2">The sequence shown here is derived from an EMBL/GenBank/DDBJ whole genome shotgun (WGS) entry which is preliminary data.</text>
</comment>
<proteinExistence type="predicted"/>
<dbReference type="EMBL" id="SLUB01000026">
    <property type="protein sequence ID" value="THE11615.1"/>
    <property type="molecule type" value="Genomic_DNA"/>
</dbReference>
<keyword evidence="3" id="KW-1185">Reference proteome</keyword>
<gene>
    <name evidence="2" type="ORF">E1I69_14275</name>
</gene>
<evidence type="ECO:0000313" key="3">
    <source>
        <dbReference type="Proteomes" id="UP000306477"/>
    </source>
</evidence>
<dbReference type="Proteomes" id="UP000306477">
    <property type="component" value="Unassembled WGS sequence"/>
</dbReference>
<reference evidence="2 3" key="1">
    <citation type="journal article" date="2019" name="Indoor Air">
        <title>Impacts of indoor surface finishes on bacterial viability.</title>
        <authorList>
            <person name="Hu J."/>
            <person name="Maamar S.B."/>
            <person name="Glawe A.J."/>
            <person name="Gottel N."/>
            <person name="Gilbert J.A."/>
            <person name="Hartmann E.M."/>
        </authorList>
    </citation>
    <scope>NUCLEOTIDE SEQUENCE [LARGE SCALE GENOMIC DNA]</scope>
    <source>
        <strain evidence="2 3">AF060A6</strain>
    </source>
</reference>
<protein>
    <submittedName>
        <fullName evidence="2">Uncharacterized protein</fullName>
    </submittedName>
</protein>
<dbReference type="RefSeq" id="WP_136380258.1">
    <property type="nucleotide sequence ID" value="NZ_SLUB01000026.1"/>
</dbReference>
<dbReference type="AlphaFoldDB" id="A0A4S3PQU5"/>
<feature type="signal peptide" evidence="1">
    <location>
        <begin position="1"/>
        <end position="22"/>
    </location>
</feature>
<evidence type="ECO:0000256" key="1">
    <source>
        <dbReference type="SAM" id="SignalP"/>
    </source>
</evidence>
<keyword evidence="1" id="KW-0732">Signal</keyword>
<dbReference type="OrthoDB" id="2931879at2"/>
<sequence>MKNKKVFLSIFVVFFFILTACSNNVVSQHISLVRDASNRATQLENGNFSYVYVVENENEKQTQGTEGTFVVQDGYVDWHTEMALGEANNKTLTEVIQKDKTQYQRFGRINEDNQFIGNDNEVLTEEPQWQFVNENATGYPDYLQSFMNIELNRDDIEKVEKKEENHLTIYEIAYNDSYLSSVKQKNISEINEQLDKAKQEGADPNVISSLENSLSYNENIIYKSIKQNLTVDDTGVLIGKELQSNFEQTINGSSQNIQMTESLELIEYNSTDMEIEL</sequence>
<organism evidence="2 3">
    <name type="scientific">Bacillus timonensis</name>
    <dbReference type="NCBI Taxonomy" id="1033734"/>
    <lineage>
        <taxon>Bacteria</taxon>
        <taxon>Bacillati</taxon>
        <taxon>Bacillota</taxon>
        <taxon>Bacilli</taxon>
        <taxon>Bacillales</taxon>
        <taxon>Bacillaceae</taxon>
        <taxon>Bacillus</taxon>
    </lineage>
</organism>
<feature type="chain" id="PRO_5039451464" evidence="1">
    <location>
        <begin position="23"/>
        <end position="277"/>
    </location>
</feature>
<name>A0A4S3PQU5_9BACI</name>
<dbReference type="PROSITE" id="PS51257">
    <property type="entry name" value="PROKAR_LIPOPROTEIN"/>
    <property type="match status" value="1"/>
</dbReference>
<accession>A0A4S3PQU5</accession>